<feature type="transmembrane region" description="Helical" evidence="8">
    <location>
        <begin position="289"/>
        <end position="313"/>
    </location>
</feature>
<dbReference type="OrthoDB" id="5318634at2"/>
<dbReference type="PANTHER" id="PTHR33908">
    <property type="entry name" value="MANNOSYLTRANSFERASE YKCB-RELATED"/>
    <property type="match status" value="1"/>
</dbReference>
<feature type="transmembrane region" description="Helical" evidence="8">
    <location>
        <begin position="319"/>
        <end position="339"/>
    </location>
</feature>
<dbReference type="InterPro" id="IPR050297">
    <property type="entry name" value="LipidA_mod_glycosyltrf_83"/>
</dbReference>
<keyword evidence="4" id="KW-0808">Transferase</keyword>
<dbReference type="PANTHER" id="PTHR33908:SF3">
    <property type="entry name" value="UNDECAPRENYL PHOSPHATE-ALPHA-4-AMINO-4-DEOXY-L-ARABINOSE ARABINOSYL TRANSFERASE"/>
    <property type="match status" value="1"/>
</dbReference>
<evidence type="ECO:0000256" key="5">
    <source>
        <dbReference type="ARBA" id="ARBA00022692"/>
    </source>
</evidence>
<keyword evidence="6 8" id="KW-1133">Transmembrane helix</keyword>
<dbReference type="GO" id="GO:0010041">
    <property type="term" value="P:response to iron(III) ion"/>
    <property type="evidence" value="ECO:0007669"/>
    <property type="project" value="TreeGrafter"/>
</dbReference>
<keyword evidence="2" id="KW-1003">Cell membrane</keyword>
<dbReference type="InterPro" id="IPR038731">
    <property type="entry name" value="RgtA/B/C-like"/>
</dbReference>
<evidence type="ECO:0000256" key="8">
    <source>
        <dbReference type="SAM" id="Phobius"/>
    </source>
</evidence>
<evidence type="ECO:0000256" key="1">
    <source>
        <dbReference type="ARBA" id="ARBA00004651"/>
    </source>
</evidence>
<proteinExistence type="predicted"/>
<keyword evidence="11" id="KW-1185">Reference proteome</keyword>
<evidence type="ECO:0000256" key="7">
    <source>
        <dbReference type="ARBA" id="ARBA00023136"/>
    </source>
</evidence>
<sequence length="505" mass="54746">MGTLLRDWLARVPRTVFALIIGVVAAVISAIGSSGASYWGDEAASVMSAIRPLDTLWPVLGNVDAVHGLYYVFLHGWIELFGAGEFATRLPSAIAVGAAATGIVMLVWRMHGPRLAITAALIFAILPRVTNMGSEARGYAIATAGVVWIVYGLVRLLESSRRNRGLWWVWAAGLALTATVFMYSLLILPVLGLWLLLESTRSPRLWRTVRYGSLAMVLSIPILALGFSERGQIGFLANRPPGVNGVLVTQWFGNLNMAILAWALILVALAHLVYTLVRRGYRAAGTTASLPMLALLWMALPPIILGLISIFSPSYSQRYLSMCTPAVAILIAWGIRAIVVRVKPRLLSSALGAVLVLALAATGFSSYVAQRGPNGKDGSDFRQIAETIGAHAKPGDAVVFNDDIRPSRKPRLALRLYPDDFTGLKDPGLVTAFDQTAHLWDVTRPADETTVPSDVSTVWYVISGSKKDERQAADLAALAEQGFEVEKKVSLKRSRVLELVRTDTH</sequence>
<feature type="transmembrane region" description="Helical" evidence="8">
    <location>
        <begin position="138"/>
        <end position="157"/>
    </location>
</feature>
<evidence type="ECO:0000256" key="3">
    <source>
        <dbReference type="ARBA" id="ARBA00022676"/>
    </source>
</evidence>
<keyword evidence="5 8" id="KW-0812">Transmembrane</keyword>
<evidence type="ECO:0000259" key="9">
    <source>
        <dbReference type="Pfam" id="PF13231"/>
    </source>
</evidence>
<organism evidence="10 11">
    <name type="scientific">Mycetocola tolaasinivorans</name>
    <dbReference type="NCBI Taxonomy" id="76635"/>
    <lineage>
        <taxon>Bacteria</taxon>
        <taxon>Bacillati</taxon>
        <taxon>Actinomycetota</taxon>
        <taxon>Actinomycetes</taxon>
        <taxon>Micrococcales</taxon>
        <taxon>Microbacteriaceae</taxon>
        <taxon>Mycetocola</taxon>
    </lineage>
</organism>
<feature type="transmembrane region" description="Helical" evidence="8">
    <location>
        <begin position="16"/>
        <end position="39"/>
    </location>
</feature>
<dbReference type="Proteomes" id="UP000272503">
    <property type="component" value="Unassembled WGS sequence"/>
</dbReference>
<feature type="transmembrane region" description="Helical" evidence="8">
    <location>
        <begin position="209"/>
        <end position="227"/>
    </location>
</feature>
<dbReference type="Pfam" id="PF13231">
    <property type="entry name" value="PMT_2"/>
    <property type="match status" value="1"/>
</dbReference>
<feature type="transmembrane region" description="Helical" evidence="8">
    <location>
        <begin position="169"/>
        <end position="197"/>
    </location>
</feature>
<accession>A0A3L6ZY46</accession>
<keyword evidence="3" id="KW-0328">Glycosyltransferase</keyword>
<feature type="domain" description="Glycosyltransferase RgtA/B/C/D-like" evidence="9">
    <location>
        <begin position="73"/>
        <end position="219"/>
    </location>
</feature>
<reference evidence="10 11" key="1">
    <citation type="submission" date="2018-10" db="EMBL/GenBank/DDBJ databases">
        <authorList>
            <person name="Li J."/>
        </authorList>
    </citation>
    <scope>NUCLEOTIDE SEQUENCE [LARGE SCALE GENOMIC DNA]</scope>
    <source>
        <strain evidence="10 11">IF 016277</strain>
    </source>
</reference>
<keyword evidence="7 8" id="KW-0472">Membrane</keyword>
<feature type="transmembrane region" description="Helical" evidence="8">
    <location>
        <begin position="90"/>
        <end position="108"/>
    </location>
</feature>
<dbReference type="GO" id="GO:0009103">
    <property type="term" value="P:lipopolysaccharide biosynthetic process"/>
    <property type="evidence" value="ECO:0007669"/>
    <property type="project" value="UniProtKB-ARBA"/>
</dbReference>
<evidence type="ECO:0000313" key="11">
    <source>
        <dbReference type="Proteomes" id="UP000272503"/>
    </source>
</evidence>
<dbReference type="GO" id="GO:0016763">
    <property type="term" value="F:pentosyltransferase activity"/>
    <property type="evidence" value="ECO:0007669"/>
    <property type="project" value="TreeGrafter"/>
</dbReference>
<feature type="transmembrane region" description="Helical" evidence="8">
    <location>
        <begin position="257"/>
        <end position="277"/>
    </location>
</feature>
<dbReference type="RefSeq" id="WP_121649801.1">
    <property type="nucleotide sequence ID" value="NZ_RCUX01000017.1"/>
</dbReference>
<dbReference type="AlphaFoldDB" id="A0A3L6ZY46"/>
<protein>
    <recommendedName>
        <fullName evidence="9">Glycosyltransferase RgtA/B/C/D-like domain-containing protein</fullName>
    </recommendedName>
</protein>
<comment type="caution">
    <text evidence="10">The sequence shown here is derived from an EMBL/GenBank/DDBJ whole genome shotgun (WGS) entry which is preliminary data.</text>
</comment>
<evidence type="ECO:0000313" key="10">
    <source>
        <dbReference type="EMBL" id="RLP72700.1"/>
    </source>
</evidence>
<gene>
    <name evidence="10" type="ORF">D9V32_15360</name>
</gene>
<dbReference type="GO" id="GO:0005886">
    <property type="term" value="C:plasma membrane"/>
    <property type="evidence" value="ECO:0007669"/>
    <property type="project" value="UniProtKB-SubCell"/>
</dbReference>
<evidence type="ECO:0000256" key="4">
    <source>
        <dbReference type="ARBA" id="ARBA00022679"/>
    </source>
</evidence>
<comment type="subcellular location">
    <subcellularLocation>
        <location evidence="1">Cell membrane</location>
        <topology evidence="1">Multi-pass membrane protein</topology>
    </subcellularLocation>
</comment>
<name>A0A3L6ZY46_9MICO</name>
<evidence type="ECO:0000256" key="6">
    <source>
        <dbReference type="ARBA" id="ARBA00022989"/>
    </source>
</evidence>
<evidence type="ECO:0000256" key="2">
    <source>
        <dbReference type="ARBA" id="ARBA00022475"/>
    </source>
</evidence>
<dbReference type="EMBL" id="RCUX01000017">
    <property type="protein sequence ID" value="RLP72700.1"/>
    <property type="molecule type" value="Genomic_DNA"/>
</dbReference>
<feature type="transmembrane region" description="Helical" evidence="8">
    <location>
        <begin position="346"/>
        <end position="369"/>
    </location>
</feature>